<name>A0A1J1HFY2_9DIPT</name>
<dbReference type="AlphaFoldDB" id="A0A1J1HFY2"/>
<dbReference type="Pfam" id="PF22123">
    <property type="entry name" value="Exu_RNase_H_like"/>
    <property type="match status" value="1"/>
</dbReference>
<dbReference type="InterPro" id="IPR054362">
    <property type="entry name" value="Exu_RNase_H-like"/>
</dbReference>
<feature type="domain" description="Exuperantia RNAse H-like" evidence="1">
    <location>
        <begin position="3"/>
        <end position="67"/>
    </location>
</feature>
<reference evidence="2 3" key="1">
    <citation type="submission" date="2015-04" db="EMBL/GenBank/DDBJ databases">
        <authorList>
            <person name="Syromyatnikov M.Y."/>
            <person name="Popov V.N."/>
        </authorList>
    </citation>
    <scope>NUCLEOTIDE SEQUENCE [LARGE SCALE GENOMIC DNA]</scope>
</reference>
<keyword evidence="3" id="KW-1185">Reference proteome</keyword>
<accession>A0A1J1HFY2</accession>
<sequence length="91" mass="10486">MTNIDIDTTGCRLTHEIVNIACLHIRCTISTTYHAFNEFESWARQDDQIRVMNAGCFRKLKSLETYKKPCANVVSWNDLKRLSSHLLLATI</sequence>
<evidence type="ECO:0000313" key="2">
    <source>
        <dbReference type="EMBL" id="CRK86887.1"/>
    </source>
</evidence>
<protein>
    <submittedName>
        <fullName evidence="2">CLUMA_CG000712, isoform A</fullName>
    </submittedName>
</protein>
<gene>
    <name evidence="2" type="ORF">CLUMA_CG000712</name>
</gene>
<dbReference type="Proteomes" id="UP000183832">
    <property type="component" value="Unassembled WGS sequence"/>
</dbReference>
<evidence type="ECO:0000259" key="1">
    <source>
        <dbReference type="Pfam" id="PF22123"/>
    </source>
</evidence>
<evidence type="ECO:0000313" key="3">
    <source>
        <dbReference type="Proteomes" id="UP000183832"/>
    </source>
</evidence>
<proteinExistence type="predicted"/>
<organism evidence="2 3">
    <name type="scientific">Clunio marinus</name>
    <dbReference type="NCBI Taxonomy" id="568069"/>
    <lineage>
        <taxon>Eukaryota</taxon>
        <taxon>Metazoa</taxon>
        <taxon>Ecdysozoa</taxon>
        <taxon>Arthropoda</taxon>
        <taxon>Hexapoda</taxon>
        <taxon>Insecta</taxon>
        <taxon>Pterygota</taxon>
        <taxon>Neoptera</taxon>
        <taxon>Endopterygota</taxon>
        <taxon>Diptera</taxon>
        <taxon>Nematocera</taxon>
        <taxon>Chironomoidea</taxon>
        <taxon>Chironomidae</taxon>
        <taxon>Clunio</taxon>
    </lineage>
</organism>
<dbReference type="EMBL" id="CVRI01000002">
    <property type="protein sequence ID" value="CRK86887.1"/>
    <property type="molecule type" value="Genomic_DNA"/>
</dbReference>